<feature type="compositionally biased region" description="Basic and acidic residues" evidence="1">
    <location>
        <begin position="914"/>
        <end position="923"/>
    </location>
</feature>
<feature type="compositionally biased region" description="Basic and acidic residues" evidence="1">
    <location>
        <begin position="956"/>
        <end position="974"/>
    </location>
</feature>
<feature type="region of interest" description="Disordered" evidence="1">
    <location>
        <begin position="627"/>
        <end position="648"/>
    </location>
</feature>
<reference evidence="2 3" key="1">
    <citation type="journal article" date="2014" name="Nat. Commun.">
        <title>Klebsormidium flaccidum genome reveals primary factors for plant terrestrial adaptation.</title>
        <authorList>
            <person name="Hori K."/>
            <person name="Maruyama F."/>
            <person name="Fujisawa T."/>
            <person name="Togashi T."/>
            <person name="Yamamoto N."/>
            <person name="Seo M."/>
            <person name="Sato S."/>
            <person name="Yamada T."/>
            <person name="Mori H."/>
            <person name="Tajima N."/>
            <person name="Moriyama T."/>
            <person name="Ikeuchi M."/>
            <person name="Watanabe M."/>
            <person name="Wada H."/>
            <person name="Kobayashi K."/>
            <person name="Saito M."/>
            <person name="Masuda T."/>
            <person name="Sasaki-Sekimoto Y."/>
            <person name="Mashiguchi K."/>
            <person name="Awai K."/>
            <person name="Shimojima M."/>
            <person name="Masuda S."/>
            <person name="Iwai M."/>
            <person name="Nobusawa T."/>
            <person name="Narise T."/>
            <person name="Kondo S."/>
            <person name="Saito H."/>
            <person name="Sato R."/>
            <person name="Murakawa M."/>
            <person name="Ihara Y."/>
            <person name="Oshima-Yamada Y."/>
            <person name="Ohtaka K."/>
            <person name="Satoh M."/>
            <person name="Sonobe K."/>
            <person name="Ishii M."/>
            <person name="Ohtani R."/>
            <person name="Kanamori-Sato M."/>
            <person name="Honoki R."/>
            <person name="Miyazaki D."/>
            <person name="Mochizuki H."/>
            <person name="Umetsu J."/>
            <person name="Higashi K."/>
            <person name="Shibata D."/>
            <person name="Kamiya Y."/>
            <person name="Sato N."/>
            <person name="Nakamura Y."/>
            <person name="Tabata S."/>
            <person name="Ida S."/>
            <person name="Kurokawa K."/>
            <person name="Ohta H."/>
        </authorList>
    </citation>
    <scope>NUCLEOTIDE SEQUENCE [LARGE SCALE GENOMIC DNA]</scope>
    <source>
        <strain evidence="2 3">NIES-2285</strain>
    </source>
</reference>
<dbReference type="EMBL" id="DF238452">
    <property type="protein sequence ID" value="GAQ93404.1"/>
    <property type="molecule type" value="Genomic_DNA"/>
</dbReference>
<feature type="compositionally biased region" description="Basic and acidic residues" evidence="1">
    <location>
        <begin position="868"/>
        <end position="878"/>
    </location>
</feature>
<sequence length="985" mass="107013">MSLVEEVGGGDVRIYDDSELAAVLGDGSGAEGWDPDAPVLGEVMAERPYLWPFRDANQAARAGFLDECAEECSGRVCVQLIGFWLFVLGHAVRCARRDRVEQFAELCVKVIRCVEGLLESRAFSVVISGAQSINRFFLLGYVEWIKGCVEGSQLSIAEAMDQYARVIARVGADRSRPEQTSRAWLQTTSAAMAGSADVVKQIEAELVQLMASSTIFLQQRLRVPSFVSERFDRRQLTGSVQVPKRLKTFKTNPSAASGLRHLRTWKEQQGALLVPRSEPVTTGPFDFKERSEDEVLARSAGRKRARPAATEQPADGGRPAARRRINRGGGAGSGSGRVAAGGRARGAAEQTEATRRRKRQRRVVSSDEEGGRGTDSSFGVEFCHVLDLMMPKIMSEWAWTFGLLKAQRRFVEGQSWMGDVELGQRIKNNGLVVLLERLFSGKHRTEWASAGMWLPGFGDVRAADFNRDLRLEGFLRWFPYWRPAYVKYRIYVSLGVFAKAAGALGVLRGSPLFIPGTVVDALSMPGPEHLRPGPLLKLLKREGLAWVGLTEEMREINAITLNALAKLTKESCEMEREEPNENPKPWPADRIDEAEIVRRQQMAVRVREAHKGFRQERLKDRREQGMREIRGSLPGDPSESDIKSTTEWHSMSSRSKRYLTDFHLMEPTPSMGVGGERAAQAFLGAEDPITSPLQSRTAAAAGFVHSGDVNMDRPETEGGGAETNSREIGAVSKREDRAAATVQGGQGVTATAAELAKEMDLMRQAHRAAAIAGDDHEVRRIAPALQALQLRHEKLTDREFLGTPVEPRIHPPNHANGLSGRPAERKDMSRPGERIPAVSAGVKAGGTAAGKGSTESADKASAVSARPAGREDRPRPVERIPAVPVAEKVSGTAAGKQSTESTNPANAVSGRPTGQKDKPRPAERIPGVPAGVEVGGTAVAPRAGGVMATALGVLRGSERALGKDPAERDGRESGEEPVASCRTVS</sequence>
<protein>
    <submittedName>
        <fullName evidence="2">Uncharacterized protein</fullName>
    </submittedName>
</protein>
<accession>A0A1Y1IRV8</accession>
<feature type="compositionally biased region" description="Polar residues" evidence="1">
    <location>
        <begin position="895"/>
        <end position="906"/>
    </location>
</feature>
<evidence type="ECO:0000313" key="3">
    <source>
        <dbReference type="Proteomes" id="UP000054558"/>
    </source>
</evidence>
<organism evidence="2 3">
    <name type="scientific">Klebsormidium nitens</name>
    <name type="common">Green alga</name>
    <name type="synonym">Ulothrix nitens</name>
    <dbReference type="NCBI Taxonomy" id="105231"/>
    <lineage>
        <taxon>Eukaryota</taxon>
        <taxon>Viridiplantae</taxon>
        <taxon>Streptophyta</taxon>
        <taxon>Klebsormidiophyceae</taxon>
        <taxon>Klebsormidiales</taxon>
        <taxon>Klebsormidiaceae</taxon>
        <taxon>Klebsormidium</taxon>
    </lineage>
</organism>
<evidence type="ECO:0000313" key="2">
    <source>
        <dbReference type="EMBL" id="GAQ93404.1"/>
    </source>
</evidence>
<keyword evidence="3" id="KW-1185">Reference proteome</keyword>
<feature type="region of interest" description="Disordered" evidence="1">
    <location>
        <begin position="275"/>
        <end position="375"/>
    </location>
</feature>
<name>A0A1Y1IRV8_KLENI</name>
<dbReference type="Proteomes" id="UP000054558">
    <property type="component" value="Unassembled WGS sequence"/>
</dbReference>
<feature type="compositionally biased region" description="Basic and acidic residues" evidence="1">
    <location>
        <begin position="822"/>
        <end position="833"/>
    </location>
</feature>
<feature type="compositionally biased region" description="Basic and acidic residues" evidence="1">
    <location>
        <begin position="286"/>
        <end position="296"/>
    </location>
</feature>
<gene>
    <name evidence="2" type="ORF">KFL_015030010</name>
</gene>
<dbReference type="AlphaFoldDB" id="A0A1Y1IRV8"/>
<feature type="region of interest" description="Disordered" evidence="1">
    <location>
        <begin position="955"/>
        <end position="985"/>
    </location>
</feature>
<feature type="region of interest" description="Disordered" evidence="1">
    <location>
        <begin position="803"/>
        <end position="933"/>
    </location>
</feature>
<feature type="compositionally biased region" description="Low complexity" evidence="1">
    <location>
        <begin position="336"/>
        <end position="351"/>
    </location>
</feature>
<evidence type="ECO:0000256" key="1">
    <source>
        <dbReference type="SAM" id="MobiDB-lite"/>
    </source>
</evidence>
<proteinExistence type="predicted"/>